<reference evidence="2 3" key="1">
    <citation type="submission" date="2021-08" db="EMBL/GenBank/DDBJ databases">
        <authorList>
            <person name="Tuo L."/>
        </authorList>
    </citation>
    <scope>NUCLEOTIDE SEQUENCE [LARGE SCALE GENOMIC DNA]</scope>
    <source>
        <strain evidence="2 3">JCM 31229</strain>
    </source>
</reference>
<sequence>MTIRSAIAAALVFAASAAAAAPAFSFITASPHALRTTHAIRLELARPGRFRVAAPTSRDAVFNTRPYQVTLAGFLARDRAILLHAERVADRSGASNYDHLPTGDLPEFRVRTQCAAITAADAAEEHDLSWLARHGWNPAGASLAIRQYLRTTPDHNEEVVISLIAKVDRCDNEAAIAGAFADLRQLLKLREIG</sequence>
<organism evidence="2 3">
    <name type="scientific">Sphingomonas colocasiae</name>
    <dbReference type="NCBI Taxonomy" id="1848973"/>
    <lineage>
        <taxon>Bacteria</taxon>
        <taxon>Pseudomonadati</taxon>
        <taxon>Pseudomonadota</taxon>
        <taxon>Alphaproteobacteria</taxon>
        <taxon>Sphingomonadales</taxon>
        <taxon>Sphingomonadaceae</taxon>
        <taxon>Sphingomonas</taxon>
    </lineage>
</organism>
<evidence type="ECO:0000256" key="1">
    <source>
        <dbReference type="SAM" id="SignalP"/>
    </source>
</evidence>
<evidence type="ECO:0000313" key="2">
    <source>
        <dbReference type="EMBL" id="MBY8825032.1"/>
    </source>
</evidence>
<feature type="signal peptide" evidence="1">
    <location>
        <begin position="1"/>
        <end position="20"/>
    </location>
</feature>
<comment type="caution">
    <text evidence="2">The sequence shown here is derived from an EMBL/GenBank/DDBJ whole genome shotgun (WGS) entry which is preliminary data.</text>
</comment>
<feature type="chain" id="PRO_5046352479" evidence="1">
    <location>
        <begin position="21"/>
        <end position="193"/>
    </location>
</feature>
<keyword evidence="1" id="KW-0732">Signal</keyword>
<keyword evidence="3" id="KW-1185">Reference proteome</keyword>
<name>A0ABS7PXF8_9SPHN</name>
<protein>
    <submittedName>
        <fullName evidence="2">Uncharacterized protein</fullName>
    </submittedName>
</protein>
<dbReference type="Proteomes" id="UP000706039">
    <property type="component" value="Unassembled WGS sequence"/>
</dbReference>
<dbReference type="RefSeq" id="WP_222992140.1">
    <property type="nucleotide sequence ID" value="NZ_JAINVV010000011.1"/>
</dbReference>
<accession>A0ABS7PXF8</accession>
<evidence type="ECO:0000313" key="3">
    <source>
        <dbReference type="Proteomes" id="UP000706039"/>
    </source>
</evidence>
<dbReference type="EMBL" id="JAINVV010000011">
    <property type="protein sequence ID" value="MBY8825032.1"/>
    <property type="molecule type" value="Genomic_DNA"/>
</dbReference>
<gene>
    <name evidence="2" type="ORF">K7G82_22200</name>
</gene>
<proteinExistence type="predicted"/>